<dbReference type="AlphaFoldDB" id="A0A1I3RPQ5"/>
<keyword evidence="7 11" id="KW-0319">Glycerol metabolism</keyword>
<comment type="catalytic activity">
    <reaction evidence="10 11">
        <text>an acyl-CoA + a 1,2-diacyl-sn-glycerol = a triacyl-sn-glycerol + CoA</text>
        <dbReference type="Rhea" id="RHEA:10868"/>
        <dbReference type="ChEBI" id="CHEBI:17815"/>
        <dbReference type="ChEBI" id="CHEBI:57287"/>
        <dbReference type="ChEBI" id="CHEBI:58342"/>
        <dbReference type="ChEBI" id="CHEBI:64615"/>
        <dbReference type="EC" id="2.3.1.20"/>
    </reaction>
</comment>
<keyword evidence="9 11" id="KW-0012">Acyltransferase</keyword>
<evidence type="ECO:0000256" key="10">
    <source>
        <dbReference type="ARBA" id="ARBA00048109"/>
    </source>
</evidence>
<dbReference type="GO" id="GO:0004144">
    <property type="term" value="F:diacylglycerol O-acyltransferase activity"/>
    <property type="evidence" value="ECO:0007669"/>
    <property type="project" value="UniProtKB-EC"/>
</dbReference>
<keyword evidence="15" id="KW-1185">Reference proteome</keyword>
<keyword evidence="6 11" id="KW-0808">Transferase</keyword>
<dbReference type="EC" id="2.3.1.20" evidence="4 11"/>
<evidence type="ECO:0000313" key="14">
    <source>
        <dbReference type="EMBL" id="SFJ47237.1"/>
    </source>
</evidence>
<evidence type="ECO:0000256" key="8">
    <source>
        <dbReference type="ARBA" id="ARBA00023098"/>
    </source>
</evidence>
<dbReference type="GO" id="GO:0071731">
    <property type="term" value="P:response to nitric oxide"/>
    <property type="evidence" value="ECO:0007669"/>
    <property type="project" value="TreeGrafter"/>
</dbReference>
<evidence type="ECO:0000256" key="7">
    <source>
        <dbReference type="ARBA" id="ARBA00022798"/>
    </source>
</evidence>
<dbReference type="GO" id="GO:0019432">
    <property type="term" value="P:triglyceride biosynthetic process"/>
    <property type="evidence" value="ECO:0007669"/>
    <property type="project" value="UniProtKB-UniPathway"/>
</dbReference>
<evidence type="ECO:0000256" key="3">
    <source>
        <dbReference type="ARBA" id="ARBA00009587"/>
    </source>
</evidence>
<dbReference type="Gene3D" id="3.30.559.10">
    <property type="entry name" value="Chloramphenicol acetyltransferase-like domain"/>
    <property type="match status" value="1"/>
</dbReference>
<dbReference type="NCBIfam" id="TIGR02946">
    <property type="entry name" value="acyl_WS_DGAT"/>
    <property type="match status" value="1"/>
</dbReference>
<dbReference type="RefSeq" id="WP_091117676.1">
    <property type="nucleotide sequence ID" value="NZ_BKAF01000010.1"/>
</dbReference>
<evidence type="ECO:0000256" key="4">
    <source>
        <dbReference type="ARBA" id="ARBA00013244"/>
    </source>
</evidence>
<name>A0A1I3RPQ5_9ACTN</name>
<evidence type="ECO:0000256" key="1">
    <source>
        <dbReference type="ARBA" id="ARBA00004771"/>
    </source>
</evidence>
<evidence type="ECO:0000259" key="13">
    <source>
        <dbReference type="Pfam" id="PF06974"/>
    </source>
</evidence>
<dbReference type="InterPro" id="IPR023213">
    <property type="entry name" value="CAT-like_dom_sf"/>
</dbReference>
<dbReference type="GO" id="GO:0001666">
    <property type="term" value="P:response to hypoxia"/>
    <property type="evidence" value="ECO:0007669"/>
    <property type="project" value="TreeGrafter"/>
</dbReference>
<dbReference type="Proteomes" id="UP000198649">
    <property type="component" value="Unassembled WGS sequence"/>
</dbReference>
<organism evidence="14 15">
    <name type="scientific">Nocardioides psychrotolerans</name>
    <dbReference type="NCBI Taxonomy" id="1005945"/>
    <lineage>
        <taxon>Bacteria</taxon>
        <taxon>Bacillati</taxon>
        <taxon>Actinomycetota</taxon>
        <taxon>Actinomycetes</taxon>
        <taxon>Propionibacteriales</taxon>
        <taxon>Nocardioidaceae</taxon>
        <taxon>Nocardioides</taxon>
    </lineage>
</organism>
<keyword evidence="8 11" id="KW-0443">Lipid metabolism</keyword>
<protein>
    <recommendedName>
        <fullName evidence="4 11">Diacylglycerol O-acyltransferase</fullName>
        <ecNumber evidence="4 11">2.3.1.20</ecNumber>
    </recommendedName>
</protein>
<evidence type="ECO:0000256" key="5">
    <source>
        <dbReference type="ARBA" id="ARBA00022516"/>
    </source>
</evidence>
<dbReference type="InterPro" id="IPR009721">
    <property type="entry name" value="O-acyltransferase_WSD1_C"/>
</dbReference>
<feature type="domain" description="O-acyltransferase WSD1-like N-terminal" evidence="12">
    <location>
        <begin position="7"/>
        <end position="276"/>
    </location>
</feature>
<evidence type="ECO:0000256" key="11">
    <source>
        <dbReference type="RuleBase" id="RU361241"/>
    </source>
</evidence>
<dbReference type="PANTHER" id="PTHR31650">
    <property type="entry name" value="O-ACYLTRANSFERASE (WSD1-LIKE) FAMILY PROTEIN"/>
    <property type="match status" value="1"/>
</dbReference>
<comment type="pathway">
    <text evidence="2">Lipid metabolism.</text>
</comment>
<evidence type="ECO:0000259" key="12">
    <source>
        <dbReference type="Pfam" id="PF03007"/>
    </source>
</evidence>
<sequence length="467" mass="50890">MRRKLLAVNDSAWLFAESHRTPMQVGMLATFRVPEDRPTFVADLVAQWREVQEFAPPFNYLFKKTPVPSWVELPHDAIDLDYHLRHSALPAPGSQRELGVLVSRLHSAKMDRRYPLWECHVIEGLEEDRWSLYIKAHHSQVDGVGGIRLLRRILSADPAARDMLPPWAVGTRGPDQSGIIRTTSEEVAVPSSGGGLAGALVGGLRGGAAVVGSLGKTYAETVTGRRDEGQAAPFRAPKSIFNGRIHTPRRFATQHYSIDRLRTIAKAADASLNDVFLTLCGGALRRYLSEQDKLPDKTLIANVPVSVREGTGASVGNAITFLYSTLGTDIDDPVERIAAIRESMRLGKARLPRVSGAAMDTYTLALMLPVMSEAILGTGGRTRPASNVVISNVPGPAEARYLDGSRMEEIYPVSLLFNGQALNITAVSYDGEFNIGFTGCRDSVPSLQKIAVYAGEELERLEAALVP</sequence>
<dbReference type="GO" id="GO:0006071">
    <property type="term" value="P:glycerol metabolic process"/>
    <property type="evidence" value="ECO:0007669"/>
    <property type="project" value="UniProtKB-KW"/>
</dbReference>
<reference evidence="14 15" key="1">
    <citation type="submission" date="2016-10" db="EMBL/GenBank/DDBJ databases">
        <authorList>
            <person name="de Groot N.N."/>
        </authorList>
    </citation>
    <scope>NUCLEOTIDE SEQUENCE [LARGE SCALE GENOMIC DNA]</scope>
    <source>
        <strain evidence="14 15">CGMCC 1.11156</strain>
    </source>
</reference>
<comment type="similarity">
    <text evidence="3 11">Belongs to the long-chain O-acyltransferase family.</text>
</comment>
<dbReference type="OrthoDB" id="9810950at2"/>
<dbReference type="EMBL" id="FOQG01000034">
    <property type="protein sequence ID" value="SFJ47237.1"/>
    <property type="molecule type" value="Genomic_DNA"/>
</dbReference>
<dbReference type="GO" id="GO:0051701">
    <property type="term" value="P:biological process involved in interaction with host"/>
    <property type="evidence" value="ECO:0007669"/>
    <property type="project" value="TreeGrafter"/>
</dbReference>
<evidence type="ECO:0000256" key="2">
    <source>
        <dbReference type="ARBA" id="ARBA00005189"/>
    </source>
</evidence>
<gene>
    <name evidence="14" type="ORF">SAMN05216561_13412</name>
</gene>
<keyword evidence="5 11" id="KW-0444">Lipid biosynthesis</keyword>
<dbReference type="InterPro" id="IPR004255">
    <property type="entry name" value="O-acyltransferase_WSD1_N"/>
</dbReference>
<evidence type="ECO:0000313" key="15">
    <source>
        <dbReference type="Proteomes" id="UP000198649"/>
    </source>
</evidence>
<dbReference type="STRING" id="1005945.SAMN05216561_13412"/>
<accession>A0A1I3RPQ5</accession>
<dbReference type="Gene3D" id="3.30.559.30">
    <property type="entry name" value="Nonribosomal peptide synthetase, condensation domain"/>
    <property type="match status" value="1"/>
</dbReference>
<proteinExistence type="inferred from homology"/>
<feature type="domain" description="O-acyltransferase WSD1 C-terminal" evidence="13">
    <location>
        <begin position="316"/>
        <end position="461"/>
    </location>
</feature>
<dbReference type="InterPro" id="IPR045034">
    <property type="entry name" value="O-acyltransferase_WSD1-like"/>
</dbReference>
<dbReference type="UniPathway" id="UPA00282"/>
<evidence type="ECO:0000256" key="9">
    <source>
        <dbReference type="ARBA" id="ARBA00023315"/>
    </source>
</evidence>
<dbReference type="Pfam" id="PF03007">
    <property type="entry name" value="WS_DGAT_cat"/>
    <property type="match status" value="1"/>
</dbReference>
<dbReference type="Pfam" id="PF06974">
    <property type="entry name" value="WS_DGAT_C"/>
    <property type="match status" value="1"/>
</dbReference>
<dbReference type="GO" id="GO:0005886">
    <property type="term" value="C:plasma membrane"/>
    <property type="evidence" value="ECO:0007669"/>
    <property type="project" value="TreeGrafter"/>
</dbReference>
<dbReference type="SUPFAM" id="SSF52777">
    <property type="entry name" value="CoA-dependent acyltransferases"/>
    <property type="match status" value="2"/>
</dbReference>
<dbReference type="InterPro" id="IPR014292">
    <property type="entry name" value="Acyl_transf_WS/DGAT"/>
</dbReference>
<dbReference type="PANTHER" id="PTHR31650:SF1">
    <property type="entry name" value="WAX ESTER SYNTHASE_DIACYLGLYCEROL ACYLTRANSFERASE 4-RELATED"/>
    <property type="match status" value="1"/>
</dbReference>
<comment type="pathway">
    <text evidence="1 11">Glycerolipid metabolism; triacylglycerol biosynthesis.</text>
</comment>
<evidence type="ECO:0000256" key="6">
    <source>
        <dbReference type="ARBA" id="ARBA00022679"/>
    </source>
</evidence>